<dbReference type="Proteomes" id="UP001164653">
    <property type="component" value="Chromosome"/>
</dbReference>
<dbReference type="AlphaFoldDB" id="A0A9E8NCD5"/>
<organism evidence="1 2">
    <name type="scientific">Dyadobacter pollutisoli</name>
    <dbReference type="NCBI Taxonomy" id="2910158"/>
    <lineage>
        <taxon>Bacteria</taxon>
        <taxon>Pseudomonadati</taxon>
        <taxon>Bacteroidota</taxon>
        <taxon>Cytophagia</taxon>
        <taxon>Cytophagales</taxon>
        <taxon>Spirosomataceae</taxon>
        <taxon>Dyadobacter</taxon>
    </lineage>
</organism>
<evidence type="ECO:0000313" key="1">
    <source>
        <dbReference type="EMBL" id="WAC13418.1"/>
    </source>
</evidence>
<proteinExistence type="predicted"/>
<gene>
    <name evidence="1" type="ORF">ON006_05555</name>
</gene>
<protein>
    <submittedName>
        <fullName evidence="1">Uncharacterized protein</fullName>
    </submittedName>
</protein>
<name>A0A9E8NCD5_9BACT</name>
<dbReference type="KEGG" id="dpf:ON006_05555"/>
<dbReference type="RefSeq" id="WP_244819471.1">
    <property type="nucleotide sequence ID" value="NZ_CP112998.1"/>
</dbReference>
<dbReference type="EMBL" id="CP112998">
    <property type="protein sequence ID" value="WAC13418.1"/>
    <property type="molecule type" value="Genomic_DNA"/>
</dbReference>
<evidence type="ECO:0000313" key="2">
    <source>
        <dbReference type="Proteomes" id="UP001164653"/>
    </source>
</evidence>
<reference evidence="1" key="1">
    <citation type="submission" date="2022-11" db="EMBL/GenBank/DDBJ databases">
        <title>Dyadobacter pollutisoli sp. nov., isolated from plastic dumped soil.</title>
        <authorList>
            <person name="Kim J.M."/>
            <person name="Kim K.R."/>
            <person name="Lee J.K."/>
            <person name="Hao L."/>
            <person name="Jeon C.O."/>
        </authorList>
    </citation>
    <scope>NUCLEOTIDE SEQUENCE</scope>
    <source>
        <strain evidence="1">U1</strain>
    </source>
</reference>
<accession>A0A9E8NCD5</accession>
<sequence length="67" mass="7839">MRYIHLDVLPSLNTPTTSEHSTNFDHFIPYIHWNYGPQTTYKQLLADMIAQGFNSKYTSFAKEWTGL</sequence>
<keyword evidence="2" id="KW-1185">Reference proteome</keyword>